<keyword evidence="7" id="KW-0675">Receptor</keyword>
<dbReference type="AlphaFoldDB" id="A0A668A9S7"/>
<reference evidence="12" key="3">
    <citation type="submission" date="2025-09" db="UniProtKB">
        <authorList>
            <consortium name="Ensembl"/>
        </authorList>
    </citation>
    <scope>IDENTIFICATION</scope>
</reference>
<feature type="transmembrane region" description="Helical" evidence="10">
    <location>
        <begin position="106"/>
        <end position="127"/>
    </location>
</feature>
<accession>A0A668A9S7</accession>
<sequence>MEQLNFTAVTTNFSNISSTLAPLQVISVKSAYLVSAIILSLCFVLGVPGNLAVIVFLWRNSQQLSSLSRSLMLNLAVSDLMCLITLPLWTYALLTTWIFGSVTCKVLTYVLYCGIYGSLLSVTTLSIQRYLQVVWLQNRLNQVGQRGILVLLWIMEIILAIPAVIFRQLVKNDGWTFCLTEFSSDAQELAFLLTEVLLGFVLPFSIMAFSYIRLHYKVSQTAFFNNPRMTRLVTSITVIFFVLWIPYHIINLMTVAAILLRNQALLNSTRGIGSITEALLFLNSCLDPLLYAFASKNICTACGNKLITPTHLCFKNQDNFICPESNFLGHKLCKLHVVTPCCVLTAESISI</sequence>
<comment type="subcellular location">
    <subcellularLocation>
        <location evidence="1">Cell membrane</location>
        <topology evidence="1">Multi-pass membrane protein</topology>
    </subcellularLocation>
</comment>
<dbReference type="GO" id="GO:0019957">
    <property type="term" value="F:C-C chemokine binding"/>
    <property type="evidence" value="ECO:0007669"/>
    <property type="project" value="TreeGrafter"/>
</dbReference>
<feature type="transmembrane region" description="Helical" evidence="10">
    <location>
        <begin position="32"/>
        <end position="58"/>
    </location>
</feature>
<dbReference type="GO" id="GO:0009897">
    <property type="term" value="C:external side of plasma membrane"/>
    <property type="evidence" value="ECO:0007669"/>
    <property type="project" value="TreeGrafter"/>
</dbReference>
<dbReference type="InterPro" id="IPR050119">
    <property type="entry name" value="CCR1-9-like"/>
</dbReference>
<feature type="transmembrane region" description="Helical" evidence="10">
    <location>
        <begin position="189"/>
        <end position="212"/>
    </location>
</feature>
<dbReference type="Ensembl" id="ENSMMDT00005048876.1">
    <property type="protein sequence ID" value="ENSMMDP00005047928.1"/>
    <property type="gene ID" value="ENSMMDG00005021828.1"/>
</dbReference>
<dbReference type="PANTHER" id="PTHR10489:SF946">
    <property type="entry name" value="LEUKOTRIENE B4 RECEPTOR 1-LIKE"/>
    <property type="match status" value="1"/>
</dbReference>
<dbReference type="Pfam" id="PF00001">
    <property type="entry name" value="7tm_1"/>
    <property type="match status" value="1"/>
</dbReference>
<feature type="transmembrane region" description="Helical" evidence="10">
    <location>
        <begin position="148"/>
        <end position="169"/>
    </location>
</feature>
<reference evidence="12" key="1">
    <citation type="submission" date="2019-06" db="EMBL/GenBank/DDBJ databases">
        <authorList>
            <consortium name="Wellcome Sanger Institute Data Sharing"/>
        </authorList>
    </citation>
    <scope>NUCLEOTIDE SEQUENCE [LARGE SCALE GENOMIC DNA]</scope>
</reference>
<dbReference type="GO" id="GO:0060326">
    <property type="term" value="P:cell chemotaxis"/>
    <property type="evidence" value="ECO:0007669"/>
    <property type="project" value="TreeGrafter"/>
</dbReference>
<keyword evidence="8" id="KW-0325">Glycoprotein</keyword>
<evidence type="ECO:0000256" key="5">
    <source>
        <dbReference type="ARBA" id="ARBA00023040"/>
    </source>
</evidence>
<name>A0A668A9S7_9TELE</name>
<dbReference type="Gene3D" id="1.20.1070.10">
    <property type="entry name" value="Rhodopsin 7-helix transmembrane proteins"/>
    <property type="match status" value="1"/>
</dbReference>
<evidence type="ECO:0000313" key="13">
    <source>
        <dbReference type="Proteomes" id="UP000472263"/>
    </source>
</evidence>
<dbReference type="PROSITE" id="PS50262">
    <property type="entry name" value="G_PROTEIN_RECEP_F1_2"/>
    <property type="match status" value="1"/>
</dbReference>
<keyword evidence="2" id="KW-1003">Cell membrane</keyword>
<evidence type="ECO:0000256" key="1">
    <source>
        <dbReference type="ARBA" id="ARBA00004651"/>
    </source>
</evidence>
<evidence type="ECO:0000256" key="6">
    <source>
        <dbReference type="ARBA" id="ARBA00023136"/>
    </source>
</evidence>
<dbReference type="GO" id="GO:0016493">
    <property type="term" value="F:C-C chemokine receptor activity"/>
    <property type="evidence" value="ECO:0007669"/>
    <property type="project" value="TreeGrafter"/>
</dbReference>
<feature type="domain" description="G-protein coupled receptors family 1 profile" evidence="11">
    <location>
        <begin position="49"/>
        <end position="291"/>
    </location>
</feature>
<evidence type="ECO:0000256" key="2">
    <source>
        <dbReference type="ARBA" id="ARBA00022475"/>
    </source>
</evidence>
<dbReference type="FunFam" id="1.20.1070.10:FF:000109">
    <property type="entry name" value="Leukotriene B4 receptor"/>
    <property type="match status" value="1"/>
</dbReference>
<dbReference type="PRINTS" id="PR00237">
    <property type="entry name" value="GPCRRHODOPSN"/>
</dbReference>
<dbReference type="InterPro" id="IPR017452">
    <property type="entry name" value="GPCR_Rhodpsn_7TM"/>
</dbReference>
<keyword evidence="13" id="KW-1185">Reference proteome</keyword>
<protein>
    <recommendedName>
        <fullName evidence="11">G-protein coupled receptors family 1 profile domain-containing protein</fullName>
    </recommendedName>
</protein>
<dbReference type="InParanoid" id="A0A668A9S7"/>
<dbReference type="GO" id="GO:0019722">
    <property type="term" value="P:calcium-mediated signaling"/>
    <property type="evidence" value="ECO:0007669"/>
    <property type="project" value="TreeGrafter"/>
</dbReference>
<reference evidence="12" key="2">
    <citation type="submission" date="2025-08" db="UniProtKB">
        <authorList>
            <consortium name="Ensembl"/>
        </authorList>
    </citation>
    <scope>IDENTIFICATION</scope>
</reference>
<feature type="transmembrane region" description="Helical" evidence="10">
    <location>
        <begin position="232"/>
        <end position="260"/>
    </location>
</feature>
<keyword evidence="5" id="KW-0297">G-protein coupled receptor</keyword>
<dbReference type="PANTHER" id="PTHR10489">
    <property type="entry name" value="CELL ADHESION MOLECULE"/>
    <property type="match status" value="1"/>
</dbReference>
<evidence type="ECO:0000256" key="3">
    <source>
        <dbReference type="ARBA" id="ARBA00022692"/>
    </source>
</evidence>
<dbReference type="InterPro" id="IPR000276">
    <property type="entry name" value="GPCR_Rhodpsn"/>
</dbReference>
<evidence type="ECO:0000313" key="12">
    <source>
        <dbReference type="Ensembl" id="ENSMMDP00005047928.1"/>
    </source>
</evidence>
<organism evidence="12 13">
    <name type="scientific">Myripristis murdjan</name>
    <name type="common">pinecone soldierfish</name>
    <dbReference type="NCBI Taxonomy" id="586833"/>
    <lineage>
        <taxon>Eukaryota</taxon>
        <taxon>Metazoa</taxon>
        <taxon>Chordata</taxon>
        <taxon>Craniata</taxon>
        <taxon>Vertebrata</taxon>
        <taxon>Euteleostomi</taxon>
        <taxon>Actinopterygii</taxon>
        <taxon>Neopterygii</taxon>
        <taxon>Teleostei</taxon>
        <taxon>Neoteleostei</taxon>
        <taxon>Acanthomorphata</taxon>
        <taxon>Holocentriformes</taxon>
        <taxon>Holocentridae</taxon>
        <taxon>Myripristis</taxon>
    </lineage>
</organism>
<dbReference type="GO" id="GO:0004974">
    <property type="term" value="F:leukotriene receptor activity"/>
    <property type="evidence" value="ECO:0007669"/>
    <property type="project" value="UniProtKB-ARBA"/>
</dbReference>
<dbReference type="GeneTree" id="ENSGT00950000182966"/>
<proteinExistence type="predicted"/>
<feature type="transmembrane region" description="Helical" evidence="10">
    <location>
        <begin position="70"/>
        <end position="94"/>
    </location>
</feature>
<evidence type="ECO:0000256" key="8">
    <source>
        <dbReference type="ARBA" id="ARBA00023180"/>
    </source>
</evidence>
<keyword evidence="6 10" id="KW-0472">Membrane</keyword>
<dbReference type="GO" id="GO:0006955">
    <property type="term" value="P:immune response"/>
    <property type="evidence" value="ECO:0007669"/>
    <property type="project" value="TreeGrafter"/>
</dbReference>
<evidence type="ECO:0000256" key="9">
    <source>
        <dbReference type="ARBA" id="ARBA00023224"/>
    </source>
</evidence>
<evidence type="ECO:0000256" key="4">
    <source>
        <dbReference type="ARBA" id="ARBA00022989"/>
    </source>
</evidence>
<keyword evidence="3 10" id="KW-0812">Transmembrane</keyword>
<evidence type="ECO:0000259" key="11">
    <source>
        <dbReference type="PROSITE" id="PS50262"/>
    </source>
</evidence>
<dbReference type="GO" id="GO:0007204">
    <property type="term" value="P:positive regulation of cytosolic calcium ion concentration"/>
    <property type="evidence" value="ECO:0007669"/>
    <property type="project" value="TreeGrafter"/>
</dbReference>
<dbReference type="Proteomes" id="UP000472263">
    <property type="component" value="Chromosome 24"/>
</dbReference>
<evidence type="ECO:0000256" key="10">
    <source>
        <dbReference type="SAM" id="Phobius"/>
    </source>
</evidence>
<keyword evidence="4 10" id="KW-1133">Transmembrane helix</keyword>
<keyword evidence="9" id="KW-0807">Transducer</keyword>
<evidence type="ECO:0000256" key="7">
    <source>
        <dbReference type="ARBA" id="ARBA00023170"/>
    </source>
</evidence>
<dbReference type="SUPFAM" id="SSF81321">
    <property type="entry name" value="Family A G protein-coupled receptor-like"/>
    <property type="match status" value="1"/>
</dbReference>